<reference evidence="1 2" key="1">
    <citation type="submission" date="2019-10" db="EMBL/GenBank/DDBJ databases">
        <title>Alkalibaculum tamaniensis sp.nov., a new alkaliphilic acetogen, isolated on methoxylated aromatics from a mud volcano.</title>
        <authorList>
            <person name="Khomyakova M.A."/>
            <person name="Merkel A.Y."/>
            <person name="Bonch-Osmolovskaya E.A."/>
            <person name="Slobodkin A.I."/>
        </authorList>
    </citation>
    <scope>NUCLEOTIDE SEQUENCE [LARGE SCALE GENOMIC DNA]</scope>
    <source>
        <strain evidence="1 2">M08DMB</strain>
    </source>
</reference>
<dbReference type="RefSeq" id="WP_152801272.1">
    <property type="nucleotide sequence ID" value="NZ_WHNX01000003.1"/>
</dbReference>
<protein>
    <submittedName>
        <fullName evidence="1">Uncharacterized protein</fullName>
    </submittedName>
</protein>
<dbReference type="AlphaFoldDB" id="A0A6A7K634"/>
<sequence length="106" mass="12383">MNELEFVFNKIIEIDNKAIEVKEKTNQLIKDKESSLTNDMKELEDKLSTELSVELKMMNEKIISDANENAKKIMDESKQFCENLIKKYELIKGELIDKIVNEIIES</sequence>
<name>A0A6A7K634_9FIRM</name>
<dbReference type="Proteomes" id="UP000440004">
    <property type="component" value="Unassembled WGS sequence"/>
</dbReference>
<evidence type="ECO:0000313" key="1">
    <source>
        <dbReference type="EMBL" id="MPW24613.1"/>
    </source>
</evidence>
<accession>A0A6A7K634</accession>
<gene>
    <name evidence="1" type="ORF">GC105_02245</name>
</gene>
<keyword evidence="2" id="KW-1185">Reference proteome</keyword>
<evidence type="ECO:0000313" key="2">
    <source>
        <dbReference type="Proteomes" id="UP000440004"/>
    </source>
</evidence>
<proteinExistence type="predicted"/>
<dbReference type="EMBL" id="WHNX01000003">
    <property type="protein sequence ID" value="MPW24613.1"/>
    <property type="molecule type" value="Genomic_DNA"/>
</dbReference>
<organism evidence="1 2">
    <name type="scientific">Alkalibaculum sporogenes</name>
    <dbReference type="NCBI Taxonomy" id="2655001"/>
    <lineage>
        <taxon>Bacteria</taxon>
        <taxon>Bacillati</taxon>
        <taxon>Bacillota</taxon>
        <taxon>Clostridia</taxon>
        <taxon>Eubacteriales</taxon>
        <taxon>Eubacteriaceae</taxon>
        <taxon>Alkalibaculum</taxon>
    </lineage>
</organism>
<comment type="caution">
    <text evidence="1">The sequence shown here is derived from an EMBL/GenBank/DDBJ whole genome shotgun (WGS) entry which is preliminary data.</text>
</comment>